<sequence>MIDDGPPSHGVAHALGVTPAPASVPSVDPAEGFARLRVDSDCEYLSRFVSDPLDWVSPVYADWSLDSSVLLQSQWLSEDVSCSLLPPSTGLNTLRQLLEEIDSKCTLEALVRQNNGVRVKNVSIDIKSITEEEAQRVDKMKKQMAHNQLTLQQSIKTLDIGLDNLKFWSDNYLKKYISINRTVDGKTYKEYENAYLETLSLSV</sequence>
<dbReference type="EMBL" id="KQ461181">
    <property type="protein sequence ID" value="KPJ07653.1"/>
    <property type="molecule type" value="Genomic_DNA"/>
</dbReference>
<dbReference type="InParanoid" id="A0A194QQ64"/>
<evidence type="ECO:0000313" key="1">
    <source>
        <dbReference type="EMBL" id="KPJ07653.1"/>
    </source>
</evidence>
<protein>
    <submittedName>
        <fullName evidence="1">Uncharacterized protein</fullName>
    </submittedName>
</protein>
<gene>
    <name evidence="1" type="ORF">RR48_11209</name>
</gene>
<organism evidence="1 2">
    <name type="scientific">Papilio machaon</name>
    <name type="common">Old World swallowtail butterfly</name>
    <dbReference type="NCBI Taxonomy" id="76193"/>
    <lineage>
        <taxon>Eukaryota</taxon>
        <taxon>Metazoa</taxon>
        <taxon>Ecdysozoa</taxon>
        <taxon>Arthropoda</taxon>
        <taxon>Hexapoda</taxon>
        <taxon>Insecta</taxon>
        <taxon>Pterygota</taxon>
        <taxon>Neoptera</taxon>
        <taxon>Endopterygota</taxon>
        <taxon>Lepidoptera</taxon>
        <taxon>Glossata</taxon>
        <taxon>Ditrysia</taxon>
        <taxon>Papilionoidea</taxon>
        <taxon>Papilionidae</taxon>
        <taxon>Papilioninae</taxon>
        <taxon>Papilio</taxon>
    </lineage>
</organism>
<dbReference type="AlphaFoldDB" id="A0A194QQ64"/>
<dbReference type="Proteomes" id="UP000053240">
    <property type="component" value="Unassembled WGS sequence"/>
</dbReference>
<reference evidence="1 2" key="1">
    <citation type="journal article" date="2015" name="Nat. Commun.">
        <title>Outbred genome sequencing and CRISPR/Cas9 gene editing in butterflies.</title>
        <authorList>
            <person name="Li X."/>
            <person name="Fan D."/>
            <person name="Zhang W."/>
            <person name="Liu G."/>
            <person name="Zhang L."/>
            <person name="Zhao L."/>
            <person name="Fang X."/>
            <person name="Chen L."/>
            <person name="Dong Y."/>
            <person name="Chen Y."/>
            <person name="Ding Y."/>
            <person name="Zhao R."/>
            <person name="Feng M."/>
            <person name="Zhu Y."/>
            <person name="Feng Y."/>
            <person name="Jiang X."/>
            <person name="Zhu D."/>
            <person name="Xiang H."/>
            <person name="Feng X."/>
            <person name="Li S."/>
            <person name="Wang J."/>
            <person name="Zhang G."/>
            <person name="Kronforst M.R."/>
            <person name="Wang W."/>
        </authorList>
    </citation>
    <scope>NUCLEOTIDE SEQUENCE [LARGE SCALE GENOMIC DNA]</scope>
    <source>
        <strain evidence="1">Ya'a_city_454_Pm</strain>
        <tissue evidence="1">Whole body</tissue>
    </source>
</reference>
<evidence type="ECO:0000313" key="2">
    <source>
        <dbReference type="Proteomes" id="UP000053240"/>
    </source>
</evidence>
<proteinExistence type="predicted"/>
<name>A0A194QQ64_PAPMA</name>
<keyword evidence="2" id="KW-1185">Reference proteome</keyword>
<accession>A0A194QQ64</accession>